<keyword evidence="2" id="KW-1185">Reference proteome</keyword>
<protein>
    <submittedName>
        <fullName evidence="1">Uncharacterized protein</fullName>
    </submittedName>
</protein>
<gene>
    <name evidence="1" type="ORF">RHMOL_Rhmol11G0005600</name>
</gene>
<evidence type="ECO:0000313" key="2">
    <source>
        <dbReference type="Proteomes" id="UP001062846"/>
    </source>
</evidence>
<proteinExistence type="predicted"/>
<comment type="caution">
    <text evidence="1">The sequence shown here is derived from an EMBL/GenBank/DDBJ whole genome shotgun (WGS) entry which is preliminary data.</text>
</comment>
<accession>A0ACC0LMC3</accession>
<name>A0ACC0LMC3_RHOML</name>
<dbReference type="EMBL" id="CM046398">
    <property type="protein sequence ID" value="KAI8529840.1"/>
    <property type="molecule type" value="Genomic_DNA"/>
</dbReference>
<evidence type="ECO:0000313" key="1">
    <source>
        <dbReference type="EMBL" id="KAI8529840.1"/>
    </source>
</evidence>
<reference evidence="1" key="1">
    <citation type="submission" date="2022-02" db="EMBL/GenBank/DDBJ databases">
        <title>Plant Genome Project.</title>
        <authorList>
            <person name="Zhang R.-G."/>
        </authorList>
    </citation>
    <scope>NUCLEOTIDE SEQUENCE</scope>
    <source>
        <strain evidence="1">AT1</strain>
    </source>
</reference>
<sequence length="193" mass="20950">MVYRRPRTPNDQQPLTMMGHSTVRLLLCGYAGNERLDPQLVTTKDSLLSPLAAQQLGSPSIQRDGQPASPSSTSSASETPIMSGQPPIQPLSLEEILMNLQTSIATIQQRAAQTDDNITHLNDLFDTRLPPAIQKESEAEEDVHTQPIMVEDLNNPGRLIVQPNHRVVRAPAANPNPVGDMPNANPDITALVA</sequence>
<dbReference type="Proteomes" id="UP001062846">
    <property type="component" value="Chromosome 11"/>
</dbReference>
<organism evidence="1 2">
    <name type="scientific">Rhododendron molle</name>
    <name type="common">Chinese azalea</name>
    <name type="synonym">Azalea mollis</name>
    <dbReference type="NCBI Taxonomy" id="49168"/>
    <lineage>
        <taxon>Eukaryota</taxon>
        <taxon>Viridiplantae</taxon>
        <taxon>Streptophyta</taxon>
        <taxon>Embryophyta</taxon>
        <taxon>Tracheophyta</taxon>
        <taxon>Spermatophyta</taxon>
        <taxon>Magnoliopsida</taxon>
        <taxon>eudicotyledons</taxon>
        <taxon>Gunneridae</taxon>
        <taxon>Pentapetalae</taxon>
        <taxon>asterids</taxon>
        <taxon>Ericales</taxon>
        <taxon>Ericaceae</taxon>
        <taxon>Ericoideae</taxon>
        <taxon>Rhodoreae</taxon>
        <taxon>Rhododendron</taxon>
    </lineage>
</organism>